<dbReference type="RefSeq" id="WP_146613552.1">
    <property type="nucleotide sequence ID" value="NZ_QLLN01000005.1"/>
</dbReference>
<dbReference type="AlphaFoldDB" id="A0A327R0F6"/>
<evidence type="ECO:0000313" key="2">
    <source>
        <dbReference type="Proteomes" id="UP000249696"/>
    </source>
</evidence>
<gene>
    <name evidence="1" type="ORF">LV92_03115</name>
</gene>
<accession>A0A327R0F6</accession>
<dbReference type="Proteomes" id="UP000249696">
    <property type="component" value="Unassembled WGS sequence"/>
</dbReference>
<organism evidence="1 2">
    <name type="scientific">Arenibacter echinorum</name>
    <dbReference type="NCBI Taxonomy" id="440515"/>
    <lineage>
        <taxon>Bacteria</taxon>
        <taxon>Pseudomonadati</taxon>
        <taxon>Bacteroidota</taxon>
        <taxon>Flavobacteriia</taxon>
        <taxon>Flavobacteriales</taxon>
        <taxon>Flavobacteriaceae</taxon>
        <taxon>Arenibacter</taxon>
    </lineage>
</organism>
<dbReference type="GO" id="GO:0004527">
    <property type="term" value="F:exonuclease activity"/>
    <property type="evidence" value="ECO:0007669"/>
    <property type="project" value="UniProtKB-KW"/>
</dbReference>
<evidence type="ECO:0000313" key="1">
    <source>
        <dbReference type="EMBL" id="RAJ10366.1"/>
    </source>
</evidence>
<keyword evidence="1" id="KW-0269">Exonuclease</keyword>
<dbReference type="Gene3D" id="3.60.10.10">
    <property type="entry name" value="Endonuclease/exonuclease/phosphatase"/>
    <property type="match status" value="1"/>
</dbReference>
<proteinExistence type="predicted"/>
<protein>
    <submittedName>
        <fullName evidence="1">Endonuclease/Exonuclease/phosphatase family protein</fullName>
    </submittedName>
</protein>
<reference evidence="1 2" key="1">
    <citation type="submission" date="2018-06" db="EMBL/GenBank/DDBJ databases">
        <title>Genomic Encyclopedia of Archaeal and Bacterial Type Strains, Phase II (KMG-II): from individual species to whole genera.</title>
        <authorList>
            <person name="Goeker M."/>
        </authorList>
    </citation>
    <scope>NUCLEOTIDE SEQUENCE [LARGE SCALE GENOMIC DNA]</scope>
    <source>
        <strain evidence="1 2">DSM 23522</strain>
    </source>
</reference>
<dbReference type="SUPFAM" id="SSF56219">
    <property type="entry name" value="DNase I-like"/>
    <property type="match status" value="1"/>
</dbReference>
<name>A0A327R0F6_9FLAO</name>
<dbReference type="GO" id="GO:0004519">
    <property type="term" value="F:endonuclease activity"/>
    <property type="evidence" value="ECO:0007669"/>
    <property type="project" value="UniProtKB-KW"/>
</dbReference>
<comment type="caution">
    <text evidence="1">The sequence shown here is derived from an EMBL/GenBank/DDBJ whole genome shotgun (WGS) entry which is preliminary data.</text>
</comment>
<keyword evidence="1" id="KW-0255">Endonuclease</keyword>
<keyword evidence="1" id="KW-0378">Hydrolase</keyword>
<keyword evidence="2" id="KW-1185">Reference proteome</keyword>
<dbReference type="InterPro" id="IPR036691">
    <property type="entry name" value="Endo/exonu/phosph_ase_sf"/>
</dbReference>
<keyword evidence="1" id="KW-0540">Nuclease</keyword>
<dbReference type="OrthoDB" id="1398885at2"/>
<dbReference type="EMBL" id="QLLN01000005">
    <property type="protein sequence ID" value="RAJ10366.1"/>
    <property type="molecule type" value="Genomic_DNA"/>
</dbReference>
<sequence length="382" mass="43997">MKIATLNIENLFHRDKSLIRNGLTKCVTNWISELDALMPRMQKSVNDMERIRELTFLLGFENIDNHPYGVLRKRQGELFLKQRGYTNENRASQLTDWNGWIALHSVAIDHKAILNKARLVSEIDPDILILQEVEDKASLMDFNSIFLKEYDIVPYDQILVLEGNDARGLSMGILTKNGYRLDAVKSHGLDFVDRADPIFDIDCQEYTITTPEGETLYILSSQFSSDNESKRKIQARKVASIYDKMKAEGKELILVCGTLNDVSYSDCLSPLLRETDLEDVSRNPRCRADKDKGEDAGYFRMGAYRMGVNIKQKDYMLLSFEMTQKLIACGLNRKGMWPERNSNWEVYPTLKNKVHAASSHPLIWGEFDNAKWQSRTYFPILE</sequence>